<gene>
    <name evidence="3" type="ORF">ALC53_13462</name>
</gene>
<evidence type="ECO:0000313" key="3">
    <source>
        <dbReference type="EMBL" id="KYM76145.1"/>
    </source>
</evidence>
<evidence type="ECO:0000256" key="1">
    <source>
        <dbReference type="SAM" id="Phobius"/>
    </source>
</evidence>
<protein>
    <submittedName>
        <fullName evidence="3">Uncharacterized protein</fullName>
    </submittedName>
</protein>
<dbReference type="AlphaFoldDB" id="A0A151HY57"/>
<evidence type="ECO:0000256" key="2">
    <source>
        <dbReference type="SAM" id="SignalP"/>
    </source>
</evidence>
<feature type="transmembrane region" description="Helical" evidence="1">
    <location>
        <begin position="221"/>
        <end position="240"/>
    </location>
</feature>
<organism evidence="3 4">
    <name type="scientific">Atta colombica</name>
    <dbReference type="NCBI Taxonomy" id="520822"/>
    <lineage>
        <taxon>Eukaryota</taxon>
        <taxon>Metazoa</taxon>
        <taxon>Ecdysozoa</taxon>
        <taxon>Arthropoda</taxon>
        <taxon>Hexapoda</taxon>
        <taxon>Insecta</taxon>
        <taxon>Pterygota</taxon>
        <taxon>Neoptera</taxon>
        <taxon>Endopterygota</taxon>
        <taxon>Hymenoptera</taxon>
        <taxon>Apocrita</taxon>
        <taxon>Aculeata</taxon>
        <taxon>Formicoidea</taxon>
        <taxon>Formicidae</taxon>
        <taxon>Myrmicinae</taxon>
        <taxon>Atta</taxon>
    </lineage>
</organism>
<keyword evidence="2" id="KW-0732">Signal</keyword>
<reference evidence="3 4" key="1">
    <citation type="submission" date="2015-09" db="EMBL/GenBank/DDBJ databases">
        <title>Atta colombica WGS genome.</title>
        <authorList>
            <person name="Nygaard S."/>
            <person name="Hu H."/>
            <person name="Boomsma J."/>
            <person name="Zhang G."/>
        </authorList>
    </citation>
    <scope>NUCLEOTIDE SEQUENCE [LARGE SCALE GENOMIC DNA]</scope>
    <source>
        <strain evidence="3">Treedump-2</strain>
        <tissue evidence="3">Whole body</tissue>
    </source>
</reference>
<keyword evidence="1" id="KW-1133">Transmembrane helix</keyword>
<feature type="chain" id="PRO_5007581835" evidence="2">
    <location>
        <begin position="23"/>
        <end position="314"/>
    </location>
</feature>
<proteinExistence type="predicted"/>
<accession>A0A151HY57</accession>
<keyword evidence="1" id="KW-0812">Transmembrane</keyword>
<keyword evidence="4" id="KW-1185">Reference proteome</keyword>
<name>A0A151HY57_9HYME</name>
<evidence type="ECO:0000313" key="4">
    <source>
        <dbReference type="Proteomes" id="UP000078540"/>
    </source>
</evidence>
<keyword evidence="1" id="KW-0472">Membrane</keyword>
<dbReference type="Proteomes" id="UP000078540">
    <property type="component" value="Unassembled WGS sequence"/>
</dbReference>
<dbReference type="EMBL" id="KQ976735">
    <property type="protein sequence ID" value="KYM76145.1"/>
    <property type="molecule type" value="Genomic_DNA"/>
</dbReference>
<feature type="signal peptide" evidence="2">
    <location>
        <begin position="1"/>
        <end position="22"/>
    </location>
</feature>
<sequence>MARWSTVLSGVFLALSMVLSLGKLLMLAAGTGSNGELTEADQWLTEIGLAQYRSLFRKKGKYLFYYHKFSIVIHRMLLQSNYIYSRYIKTINSKQIFGGKKNPKNLFLINELELYDHTVVDWTNFCREINKILFIMFIYLCLLKPLEGRRRDVFRQRVSAREGWRGSLALARGGVDVARRVGSRRVIASHAVAWPPSKILIALQIEFMGFSQRNKETDISLNLFINILSSGFSSIIFLILSSKNFCFIFSSIDGFFFFFSQNEIEKKVYLSCCQMLMFHIRLQYFVIAIRQYLMNVDLHSMVNYPITHSICLKK</sequence>